<evidence type="ECO:0000313" key="3">
    <source>
        <dbReference type="Proteomes" id="UP000029964"/>
    </source>
</evidence>
<evidence type="ECO:0000259" key="1">
    <source>
        <dbReference type="Pfam" id="PF01636"/>
    </source>
</evidence>
<accession>A0A086TI85</accession>
<dbReference type="STRING" id="857340.A0A086TI85"/>
<dbReference type="InterPro" id="IPR051678">
    <property type="entry name" value="AGP_Transferase"/>
</dbReference>
<dbReference type="OrthoDB" id="5598852at2759"/>
<dbReference type="PANTHER" id="PTHR21310">
    <property type="entry name" value="AMINOGLYCOSIDE PHOSPHOTRANSFERASE-RELATED-RELATED"/>
    <property type="match status" value="1"/>
</dbReference>
<dbReference type="Proteomes" id="UP000029964">
    <property type="component" value="Unassembled WGS sequence"/>
</dbReference>
<dbReference type="InterPro" id="IPR002575">
    <property type="entry name" value="Aminoglycoside_PTrfase"/>
</dbReference>
<dbReference type="InterPro" id="IPR011009">
    <property type="entry name" value="Kinase-like_dom_sf"/>
</dbReference>
<reference evidence="3" key="1">
    <citation type="journal article" date="2014" name="Genome Announc.">
        <title>Genome sequence and annotation of Acremonium chrysogenum, producer of the beta-lactam antibiotic cephalosporin C.</title>
        <authorList>
            <person name="Terfehr D."/>
            <person name="Dahlmann T.A."/>
            <person name="Specht T."/>
            <person name="Zadra I."/>
            <person name="Kuernsteiner H."/>
            <person name="Kueck U."/>
        </authorList>
    </citation>
    <scope>NUCLEOTIDE SEQUENCE [LARGE SCALE GENOMIC DNA]</scope>
    <source>
        <strain evidence="3">ATCC 11550 / CBS 779.69 / DSM 880 / IAM 14645 / JCM 23072 / IMI 49137</strain>
    </source>
</reference>
<dbReference type="AlphaFoldDB" id="A0A086TI85"/>
<dbReference type="EMBL" id="JPKY01000001">
    <property type="protein sequence ID" value="KFH49067.1"/>
    <property type="molecule type" value="Genomic_DNA"/>
</dbReference>
<dbReference type="Pfam" id="PF01636">
    <property type="entry name" value="APH"/>
    <property type="match status" value="1"/>
</dbReference>
<comment type="caution">
    <text evidence="2">The sequence shown here is derived from an EMBL/GenBank/DDBJ whole genome shotgun (WGS) entry which is preliminary data.</text>
</comment>
<organism evidence="2 3">
    <name type="scientific">Hapsidospora chrysogenum (strain ATCC 11550 / CBS 779.69 / DSM 880 / IAM 14645 / JCM 23072 / IMI 49137)</name>
    <name type="common">Acremonium chrysogenum</name>
    <dbReference type="NCBI Taxonomy" id="857340"/>
    <lineage>
        <taxon>Eukaryota</taxon>
        <taxon>Fungi</taxon>
        <taxon>Dikarya</taxon>
        <taxon>Ascomycota</taxon>
        <taxon>Pezizomycotina</taxon>
        <taxon>Sordariomycetes</taxon>
        <taxon>Hypocreomycetidae</taxon>
        <taxon>Hypocreales</taxon>
        <taxon>Bionectriaceae</taxon>
        <taxon>Hapsidospora</taxon>
    </lineage>
</organism>
<dbReference type="HOGENOM" id="CLU_038193_2_0_1"/>
<dbReference type="SUPFAM" id="SSF56112">
    <property type="entry name" value="Protein kinase-like (PK-like)"/>
    <property type="match status" value="1"/>
</dbReference>
<gene>
    <name evidence="2" type="ORF">ACRE_002410</name>
</gene>
<name>A0A086TI85_HAPC1</name>
<evidence type="ECO:0000313" key="2">
    <source>
        <dbReference type="EMBL" id="KFH49067.1"/>
    </source>
</evidence>
<dbReference type="PANTHER" id="PTHR21310:SF59">
    <property type="entry name" value="AMINOGLYCOSIDE PHOSPHOTRANSFERASE DOMAIN-CONTAINING PROTEIN"/>
    <property type="match status" value="1"/>
</dbReference>
<sequence>MSLPRNGNLTCSPVEAIDGFFTRNGFDQSMRDACDSFAQSRFPEAKATAAATHQGYCSYTLILSDTHILQFRPGAFRLDLAICEQAREIFPALVPETTYVDTIVGECLGGAARGVLHVYLLERSRGITLAEFRRTARSKGDCAGEQDQMLYRRRLVEDLASFFATSYLHRRHPGESPKGQVGETLRRRLRILGNLPEHLRANYVDEIHPRIESLESDAAWCLTHGDLVPGNIMVNPATGHLTGLIDWAEGEWLPFGVGLYGLEEVLGEESTKQDGGGEFEYYPEHHELRALFWRTFLEAAIQPRRAVILSPSPSPSPSPLPLPLQSGDWLGDVRLGRQLGILLWRGIAFDDGRLDRAVDAQKDGPELRKLEMFLGVSLTV</sequence>
<dbReference type="Gene3D" id="3.90.1200.10">
    <property type="match status" value="1"/>
</dbReference>
<feature type="domain" description="Aminoglycoside phosphotransferase" evidence="1">
    <location>
        <begin position="151"/>
        <end position="250"/>
    </location>
</feature>
<keyword evidence="3" id="KW-1185">Reference proteome</keyword>
<proteinExistence type="predicted"/>
<protein>
    <recommendedName>
        <fullName evidence="1">Aminoglycoside phosphotransferase domain-containing protein</fullName>
    </recommendedName>
</protein>